<dbReference type="PRINTS" id="PR00368">
    <property type="entry name" value="FADPNR"/>
</dbReference>
<dbReference type="Pfam" id="PF13738">
    <property type="entry name" value="Pyr_redox_3"/>
    <property type="match status" value="1"/>
</dbReference>
<protein>
    <submittedName>
        <fullName evidence="12">Ferredoxin-2</fullName>
    </submittedName>
</protein>
<dbReference type="GO" id="GO:0051536">
    <property type="term" value="F:iron-sulfur cluster binding"/>
    <property type="evidence" value="ECO:0007669"/>
    <property type="project" value="UniProtKB-KW"/>
</dbReference>
<dbReference type="PRINTS" id="PR00469">
    <property type="entry name" value="PNDRDTASEII"/>
</dbReference>
<sequence length="705" mass="75179">MPDPRSPSLAASKPIRGRRRIAPKIERTSDITRTRGWLVGSACGALGLLAALAIELGSGASISPRPAISRPHRVAGLSCASCHGDARPGPASAEHDPASACVGCHEDQRSTRAPHAALLAREAMRCTTCHPIHEAMGGVAFVPGEPAIRWRNGSERVLSELEPIGDGGWTGRARADVALVELAACSTCHDPERADDPMAHCAIAGQRGPEDPAVCFDEHTPLLVAAGTERAALWELSREAAALAPPPAEGDAAVDTWSGSAWWLGLSFGAASLGLLGTRWWARRRDHSQLARAAAADADREAKAGAQLRPAERRRLPTIDATTCIGCSACVDACPYDVLELRAYVAIVAKPDDCCGLTLCEQRCPNGSLIVTEGERITELPRIDDALAARDAPGVHLAGDVTGLPLIRNAINQGAHAVSAIAASLPPRARERGGERFDLVIVGAGPAGISAALEARRQGLRYVVLEQASAAESIRSFPRGKLVFDQPLGMPIVGELWLRESTKEELLGKWLRIIRSHDLQIREGVRVRGCERGDAGQLRVLASDRDGAALTVDCARVLLAFGRRGTPRKLAVEVPDAMLDHVHYHLADARSFAGRSVCVIGLGDVAMEAAIGLANQPDTKVAVCYRGGEFKRGKRRNLDELRRLIDADRVEMLWNTEIEAIEPGRLRLRCADSPRSLDVDAVFVMIGSVAPTKLLEAFGVRSVGG</sequence>
<dbReference type="GO" id="GO:0046872">
    <property type="term" value="F:metal ion binding"/>
    <property type="evidence" value="ECO:0007669"/>
    <property type="project" value="UniProtKB-KW"/>
</dbReference>
<reference evidence="12 13" key="1">
    <citation type="submission" date="2018-03" db="EMBL/GenBank/DDBJ databases">
        <title>Draft Genome Sequences of the Obligatory Marine Myxobacteria Enhygromyxa salina SWB005.</title>
        <authorList>
            <person name="Poehlein A."/>
            <person name="Moghaddam J.A."/>
            <person name="Harms H."/>
            <person name="Alanjari M."/>
            <person name="Koenig G.M."/>
            <person name="Daniel R."/>
            <person name="Schaeberle T.F."/>
        </authorList>
    </citation>
    <scope>NUCLEOTIDE SEQUENCE [LARGE SCALE GENOMIC DNA]</scope>
    <source>
        <strain evidence="12 13">SWB005</strain>
    </source>
</reference>
<dbReference type="GO" id="GO:0016491">
    <property type="term" value="F:oxidoreductase activity"/>
    <property type="evidence" value="ECO:0007669"/>
    <property type="project" value="UniProtKB-KW"/>
</dbReference>
<dbReference type="CDD" id="cd08168">
    <property type="entry name" value="Cytochrom_C3"/>
    <property type="match status" value="1"/>
</dbReference>
<evidence type="ECO:0000313" key="13">
    <source>
        <dbReference type="Proteomes" id="UP000237968"/>
    </source>
</evidence>
<name>A0A2S9YGQ5_9BACT</name>
<evidence type="ECO:0000256" key="7">
    <source>
        <dbReference type="ARBA" id="ARBA00022982"/>
    </source>
</evidence>
<dbReference type="InterPro" id="IPR036188">
    <property type="entry name" value="FAD/NAD-bd_sf"/>
</dbReference>
<evidence type="ECO:0000256" key="6">
    <source>
        <dbReference type="ARBA" id="ARBA00022723"/>
    </source>
</evidence>
<keyword evidence="5" id="KW-0285">Flavoprotein</keyword>
<evidence type="ECO:0000256" key="8">
    <source>
        <dbReference type="ARBA" id="ARBA00023002"/>
    </source>
</evidence>
<dbReference type="AlphaFoldDB" id="A0A2S9YGQ5"/>
<accession>A0A2S9YGQ5</accession>
<keyword evidence="8" id="KW-0560">Oxidoreductase</keyword>
<comment type="caution">
    <text evidence="12">The sequence shown here is derived from an EMBL/GenBank/DDBJ whole genome shotgun (WGS) entry which is preliminary data.</text>
</comment>
<dbReference type="Gene3D" id="3.50.50.60">
    <property type="entry name" value="FAD/NAD(P)-binding domain"/>
    <property type="match status" value="2"/>
</dbReference>
<evidence type="ECO:0000256" key="1">
    <source>
        <dbReference type="ARBA" id="ARBA00001926"/>
    </source>
</evidence>
<dbReference type="OrthoDB" id="9778740at2"/>
<evidence type="ECO:0000256" key="5">
    <source>
        <dbReference type="ARBA" id="ARBA00022630"/>
    </source>
</evidence>
<evidence type="ECO:0000259" key="11">
    <source>
        <dbReference type="PROSITE" id="PS51379"/>
    </source>
</evidence>
<dbReference type="InterPro" id="IPR017900">
    <property type="entry name" value="4Fe4S_Fe_S_CS"/>
</dbReference>
<dbReference type="RefSeq" id="WP_146155329.1">
    <property type="nucleotide sequence ID" value="NZ_PVNK01000047.1"/>
</dbReference>
<evidence type="ECO:0000256" key="9">
    <source>
        <dbReference type="ARBA" id="ARBA00023004"/>
    </source>
</evidence>
<dbReference type="Gene3D" id="1.10.1130.10">
    <property type="entry name" value="Flavocytochrome C3, Chain A"/>
    <property type="match status" value="1"/>
</dbReference>
<dbReference type="GO" id="GO:0030313">
    <property type="term" value="C:cell envelope"/>
    <property type="evidence" value="ECO:0007669"/>
    <property type="project" value="UniProtKB-SubCell"/>
</dbReference>
<dbReference type="InterPro" id="IPR017896">
    <property type="entry name" value="4Fe4S_Fe-S-bd"/>
</dbReference>
<proteinExistence type="predicted"/>
<evidence type="ECO:0000256" key="10">
    <source>
        <dbReference type="ARBA" id="ARBA00023014"/>
    </source>
</evidence>
<keyword evidence="13" id="KW-1185">Reference proteome</keyword>
<dbReference type="SUPFAM" id="SSF51905">
    <property type="entry name" value="FAD/NAD(P)-binding domain"/>
    <property type="match status" value="1"/>
</dbReference>
<feature type="domain" description="4Fe-4S ferredoxin-type" evidence="11">
    <location>
        <begin position="345"/>
        <end position="374"/>
    </location>
</feature>
<dbReference type="Pfam" id="PF12838">
    <property type="entry name" value="Fer4_7"/>
    <property type="match status" value="1"/>
</dbReference>
<evidence type="ECO:0000313" key="12">
    <source>
        <dbReference type="EMBL" id="PRQ04279.1"/>
    </source>
</evidence>
<dbReference type="SUPFAM" id="SSF54862">
    <property type="entry name" value="4Fe-4S ferredoxins"/>
    <property type="match status" value="1"/>
</dbReference>
<comment type="cofactor">
    <cofactor evidence="1">
        <name>heme c</name>
        <dbReference type="ChEBI" id="CHEBI:61717"/>
    </cofactor>
</comment>
<dbReference type="Pfam" id="PF14537">
    <property type="entry name" value="Cytochrom_c3_2"/>
    <property type="match status" value="1"/>
</dbReference>
<dbReference type="PROSITE" id="PS00198">
    <property type="entry name" value="4FE4S_FER_1"/>
    <property type="match status" value="1"/>
</dbReference>
<dbReference type="InterPro" id="IPR036280">
    <property type="entry name" value="Multihaem_cyt_sf"/>
</dbReference>
<dbReference type="InterPro" id="IPR050097">
    <property type="entry name" value="Ferredoxin-NADP_redctase_2"/>
</dbReference>
<dbReference type="EMBL" id="PVNK01000047">
    <property type="protein sequence ID" value="PRQ04279.1"/>
    <property type="molecule type" value="Genomic_DNA"/>
</dbReference>
<feature type="domain" description="4Fe-4S ferredoxin-type" evidence="11">
    <location>
        <begin position="315"/>
        <end position="344"/>
    </location>
</feature>
<dbReference type="Proteomes" id="UP000237968">
    <property type="component" value="Unassembled WGS sequence"/>
</dbReference>
<organism evidence="12 13">
    <name type="scientific">Enhygromyxa salina</name>
    <dbReference type="NCBI Taxonomy" id="215803"/>
    <lineage>
        <taxon>Bacteria</taxon>
        <taxon>Pseudomonadati</taxon>
        <taxon>Myxococcota</taxon>
        <taxon>Polyangia</taxon>
        <taxon>Nannocystales</taxon>
        <taxon>Nannocystaceae</taxon>
        <taxon>Enhygromyxa</taxon>
    </lineage>
</organism>
<keyword evidence="4" id="KW-0349">Heme</keyword>
<dbReference type="PANTHER" id="PTHR48105">
    <property type="entry name" value="THIOREDOXIN REDUCTASE 1-RELATED-RELATED"/>
    <property type="match status" value="1"/>
</dbReference>
<keyword evidence="10" id="KW-0411">Iron-sulfur</keyword>
<gene>
    <name evidence="12" type="ORF">ENSA5_09280</name>
</gene>
<evidence type="ECO:0000256" key="4">
    <source>
        <dbReference type="ARBA" id="ARBA00022617"/>
    </source>
</evidence>
<evidence type="ECO:0000256" key="2">
    <source>
        <dbReference type="ARBA" id="ARBA00004196"/>
    </source>
</evidence>
<dbReference type="Gene3D" id="3.30.70.20">
    <property type="match status" value="1"/>
</dbReference>
<dbReference type="SUPFAM" id="SSF48695">
    <property type="entry name" value="Multiheme cytochromes"/>
    <property type="match status" value="1"/>
</dbReference>
<dbReference type="PROSITE" id="PS51379">
    <property type="entry name" value="4FE4S_FER_2"/>
    <property type="match status" value="2"/>
</dbReference>
<evidence type="ECO:0000256" key="3">
    <source>
        <dbReference type="ARBA" id="ARBA00022448"/>
    </source>
</evidence>
<dbReference type="InterPro" id="IPR012286">
    <property type="entry name" value="Tetrahaem_cytochrome"/>
</dbReference>
<comment type="subcellular location">
    <subcellularLocation>
        <location evidence="2">Cell envelope</location>
    </subcellularLocation>
</comment>
<keyword evidence="3" id="KW-0813">Transport</keyword>
<keyword evidence="7" id="KW-0249">Electron transport</keyword>
<keyword evidence="6" id="KW-0479">Metal-binding</keyword>
<keyword evidence="9" id="KW-0408">Iron</keyword>